<dbReference type="PANTHER" id="PTHR47356">
    <property type="entry name" value="FAD-DEPENDENT MONOOXYGENASE ASQG-RELATED"/>
    <property type="match status" value="1"/>
</dbReference>
<gene>
    <name evidence="1" type="ORF">AJ80_00936</name>
</gene>
<evidence type="ECO:0000313" key="1">
    <source>
        <dbReference type="EMBL" id="PGH27457.1"/>
    </source>
</evidence>
<name>A0A2B7Z3Q6_POLH7</name>
<dbReference type="SUPFAM" id="SSF51905">
    <property type="entry name" value="FAD/NAD(P)-binding domain"/>
    <property type="match status" value="1"/>
</dbReference>
<dbReference type="Proteomes" id="UP000224634">
    <property type="component" value="Unassembled WGS sequence"/>
</dbReference>
<dbReference type="AlphaFoldDB" id="A0A2B7Z3Q6"/>
<dbReference type="GO" id="GO:0004497">
    <property type="term" value="F:monooxygenase activity"/>
    <property type="evidence" value="ECO:0007669"/>
    <property type="project" value="InterPro"/>
</dbReference>
<dbReference type="Gene3D" id="3.50.50.60">
    <property type="entry name" value="FAD/NAD(P)-binding domain"/>
    <property type="match status" value="1"/>
</dbReference>
<sequence length="110" mass="12571">MDLFRGTSTLPLSFTLLEFSVGYDTRTISRQLFPRILYNRLPDKSKVLERQRVVDIVEDKESARVVLADGTEHVGDLVVSADGVHSKVREIMWQNANKTIPHFITATEKR</sequence>
<dbReference type="PANTHER" id="PTHR47356:SF2">
    <property type="entry name" value="FAD-BINDING DOMAIN-CONTAINING PROTEIN-RELATED"/>
    <property type="match status" value="1"/>
</dbReference>
<dbReference type="InterPro" id="IPR050562">
    <property type="entry name" value="FAD_mOase_fung"/>
</dbReference>
<organism evidence="1 2">
    <name type="scientific">Polytolypa hystricis (strain UAMH7299)</name>
    <dbReference type="NCBI Taxonomy" id="1447883"/>
    <lineage>
        <taxon>Eukaryota</taxon>
        <taxon>Fungi</taxon>
        <taxon>Dikarya</taxon>
        <taxon>Ascomycota</taxon>
        <taxon>Pezizomycotina</taxon>
        <taxon>Eurotiomycetes</taxon>
        <taxon>Eurotiomycetidae</taxon>
        <taxon>Onygenales</taxon>
        <taxon>Onygenales incertae sedis</taxon>
        <taxon>Polytolypa</taxon>
    </lineage>
</organism>
<evidence type="ECO:0000313" key="2">
    <source>
        <dbReference type="Proteomes" id="UP000224634"/>
    </source>
</evidence>
<proteinExistence type="predicted"/>
<comment type="caution">
    <text evidence="1">The sequence shown here is derived from an EMBL/GenBank/DDBJ whole genome shotgun (WGS) entry which is preliminary data.</text>
</comment>
<protein>
    <recommendedName>
        <fullName evidence="3">FAD-binding domain-containing protein</fullName>
    </recommendedName>
</protein>
<dbReference type="OrthoDB" id="10029326at2759"/>
<keyword evidence="2" id="KW-1185">Reference proteome</keyword>
<dbReference type="InterPro" id="IPR036188">
    <property type="entry name" value="FAD/NAD-bd_sf"/>
</dbReference>
<evidence type="ECO:0008006" key="3">
    <source>
        <dbReference type="Google" id="ProtNLM"/>
    </source>
</evidence>
<reference evidence="1 2" key="1">
    <citation type="submission" date="2017-10" db="EMBL/GenBank/DDBJ databases">
        <title>Comparative genomics in systemic dimorphic fungi from Ajellomycetaceae.</title>
        <authorList>
            <person name="Munoz J.F."/>
            <person name="Mcewen J.G."/>
            <person name="Clay O.K."/>
            <person name="Cuomo C.A."/>
        </authorList>
    </citation>
    <scope>NUCLEOTIDE SEQUENCE [LARGE SCALE GENOMIC DNA]</scope>
    <source>
        <strain evidence="1 2">UAMH7299</strain>
    </source>
</reference>
<dbReference type="STRING" id="1447883.A0A2B7Z3Q6"/>
<dbReference type="EMBL" id="PDNA01000007">
    <property type="protein sequence ID" value="PGH27457.1"/>
    <property type="molecule type" value="Genomic_DNA"/>
</dbReference>
<accession>A0A2B7Z3Q6</accession>